<dbReference type="PROSITE" id="PS51257">
    <property type="entry name" value="PROKAR_LIPOPROTEIN"/>
    <property type="match status" value="1"/>
</dbReference>
<gene>
    <name evidence="2" type="ORF">ACEZDB_26505</name>
</gene>
<organism evidence="2 3">
    <name type="scientific">Streptacidiphilus alkalitolerans</name>
    <dbReference type="NCBI Taxonomy" id="3342712"/>
    <lineage>
        <taxon>Bacteria</taxon>
        <taxon>Bacillati</taxon>
        <taxon>Actinomycetota</taxon>
        <taxon>Actinomycetes</taxon>
        <taxon>Kitasatosporales</taxon>
        <taxon>Streptomycetaceae</taxon>
        <taxon>Streptacidiphilus</taxon>
    </lineage>
</organism>
<proteinExistence type="predicted"/>
<feature type="signal peptide" evidence="1">
    <location>
        <begin position="1"/>
        <end position="28"/>
    </location>
</feature>
<dbReference type="RefSeq" id="WP_380556567.1">
    <property type="nucleotide sequence ID" value="NZ_JBHEZY010000012.1"/>
</dbReference>
<evidence type="ECO:0000313" key="2">
    <source>
        <dbReference type="EMBL" id="MFC1434204.1"/>
    </source>
</evidence>
<evidence type="ECO:0000256" key="1">
    <source>
        <dbReference type="SAM" id="SignalP"/>
    </source>
</evidence>
<accession>A0ABV6X8L2</accession>
<protein>
    <submittedName>
        <fullName evidence="2">Uncharacterized protein</fullName>
    </submittedName>
</protein>
<name>A0ABV6X8L2_9ACTN</name>
<keyword evidence="1" id="KW-0732">Signal</keyword>
<reference evidence="2 3" key="1">
    <citation type="submission" date="2024-09" db="EMBL/GenBank/DDBJ databases">
        <authorList>
            <person name="Lee S.D."/>
        </authorList>
    </citation>
    <scope>NUCLEOTIDE SEQUENCE [LARGE SCALE GENOMIC DNA]</scope>
    <source>
        <strain evidence="2 3">N1-3</strain>
    </source>
</reference>
<evidence type="ECO:0000313" key="3">
    <source>
        <dbReference type="Proteomes" id="UP001592530"/>
    </source>
</evidence>
<sequence length="349" mass="35652">MAVRSGMFGAVVAAAAAMVLACAGAGSAAPRLATVGSVQAGQDACGAYASELVAATKAAEPGPAPADLRAFGASTQSVAYHQPKQLPIGLWSMASVTLRAPATHGTVRLALTSKGFSTDSMEIQRWIAAQHRWVDLTASSSDDSFPTRGTFSFSFATAASPGHPQTVALRMQDLDRPGSLSVAASYADGHGHTYRDPAVGAAVTRPRSSLTGWPAHTTLVRGGAAQSFTLTVKNTTDRTYPAISTLFYAYGMGGSQVLTPRDLVLEQYQAGHGWTALPLVASGCDPGMSVVPRPTAGVRLAPGASATVRLRLAVAGTAPRAVTRAEAGLAVQSGDTSLASSSLPFRVGG</sequence>
<feature type="chain" id="PRO_5045101357" evidence="1">
    <location>
        <begin position="29"/>
        <end position="349"/>
    </location>
</feature>
<dbReference type="EMBL" id="JBHEZY010000012">
    <property type="protein sequence ID" value="MFC1434204.1"/>
    <property type="molecule type" value="Genomic_DNA"/>
</dbReference>
<dbReference type="Proteomes" id="UP001592530">
    <property type="component" value="Unassembled WGS sequence"/>
</dbReference>
<comment type="caution">
    <text evidence="2">The sequence shown here is derived from an EMBL/GenBank/DDBJ whole genome shotgun (WGS) entry which is preliminary data.</text>
</comment>